<keyword evidence="3" id="KW-0675">Receptor</keyword>
<evidence type="ECO:0000313" key="6">
    <source>
        <dbReference type="Proteomes" id="UP000759131"/>
    </source>
</evidence>
<dbReference type="InterPro" id="IPR000536">
    <property type="entry name" value="Nucl_hrmn_rcpt_lig-bd"/>
</dbReference>
<dbReference type="Pfam" id="PF00104">
    <property type="entry name" value="Hormone_recep"/>
    <property type="match status" value="1"/>
</dbReference>
<evidence type="ECO:0000256" key="2">
    <source>
        <dbReference type="ARBA" id="ARBA00023163"/>
    </source>
</evidence>
<dbReference type="EMBL" id="OC856996">
    <property type="protein sequence ID" value="CAD7624579.1"/>
    <property type="molecule type" value="Genomic_DNA"/>
</dbReference>
<protein>
    <recommendedName>
        <fullName evidence="4">NR LBD domain-containing protein</fullName>
    </recommendedName>
</protein>
<dbReference type="EMBL" id="CAJPIZ010002421">
    <property type="protein sequence ID" value="CAG2105009.1"/>
    <property type="molecule type" value="Genomic_DNA"/>
</dbReference>
<accession>A0A7R9KKP3</accession>
<dbReference type="AlphaFoldDB" id="A0A7R9KKP3"/>
<evidence type="ECO:0000256" key="3">
    <source>
        <dbReference type="ARBA" id="ARBA00023170"/>
    </source>
</evidence>
<dbReference type="Proteomes" id="UP000759131">
    <property type="component" value="Unassembled WGS sequence"/>
</dbReference>
<gene>
    <name evidence="5" type="ORF">OSB1V03_LOCUS5022</name>
</gene>
<keyword evidence="2" id="KW-0804">Transcription</keyword>
<keyword evidence="1" id="KW-0805">Transcription regulation</keyword>
<feature type="domain" description="NR LBD" evidence="4">
    <location>
        <begin position="1"/>
        <end position="112"/>
    </location>
</feature>
<sequence>MCLCRLTQVFKSTAFIKDPIVKSTSEVNTGAEALRVLRMRTEIHCRRIIKMCKTIDEFTELCENDRIILLKTCCPEIICLTSDSKSAVRMNLDVLKWGKLKYNHDTNLMDLL</sequence>
<dbReference type="OrthoDB" id="6355676at2759"/>
<dbReference type="SUPFAM" id="SSF48508">
    <property type="entry name" value="Nuclear receptor ligand-binding domain"/>
    <property type="match status" value="1"/>
</dbReference>
<evidence type="ECO:0000259" key="4">
    <source>
        <dbReference type="PROSITE" id="PS51843"/>
    </source>
</evidence>
<organism evidence="5">
    <name type="scientific">Medioppia subpectinata</name>
    <dbReference type="NCBI Taxonomy" id="1979941"/>
    <lineage>
        <taxon>Eukaryota</taxon>
        <taxon>Metazoa</taxon>
        <taxon>Ecdysozoa</taxon>
        <taxon>Arthropoda</taxon>
        <taxon>Chelicerata</taxon>
        <taxon>Arachnida</taxon>
        <taxon>Acari</taxon>
        <taxon>Acariformes</taxon>
        <taxon>Sarcoptiformes</taxon>
        <taxon>Oribatida</taxon>
        <taxon>Brachypylina</taxon>
        <taxon>Oppioidea</taxon>
        <taxon>Oppiidae</taxon>
        <taxon>Medioppia</taxon>
    </lineage>
</organism>
<reference evidence="5" key="1">
    <citation type="submission" date="2020-11" db="EMBL/GenBank/DDBJ databases">
        <authorList>
            <person name="Tran Van P."/>
        </authorList>
    </citation>
    <scope>NUCLEOTIDE SEQUENCE</scope>
</reference>
<dbReference type="PROSITE" id="PS51843">
    <property type="entry name" value="NR_LBD"/>
    <property type="match status" value="1"/>
</dbReference>
<keyword evidence="6" id="KW-1185">Reference proteome</keyword>
<evidence type="ECO:0000256" key="1">
    <source>
        <dbReference type="ARBA" id="ARBA00023015"/>
    </source>
</evidence>
<dbReference type="InterPro" id="IPR035500">
    <property type="entry name" value="NHR-like_dom_sf"/>
</dbReference>
<name>A0A7R9KKP3_9ACAR</name>
<evidence type="ECO:0000313" key="5">
    <source>
        <dbReference type="EMBL" id="CAD7624579.1"/>
    </source>
</evidence>
<proteinExistence type="predicted"/>
<dbReference type="Gene3D" id="1.10.565.10">
    <property type="entry name" value="Retinoid X Receptor"/>
    <property type="match status" value="1"/>
</dbReference>